<dbReference type="EMBL" id="JAGIZQ010000006">
    <property type="protein sequence ID" value="KAH6623634.1"/>
    <property type="molecule type" value="Genomic_DNA"/>
</dbReference>
<reference evidence="1 2" key="1">
    <citation type="journal article" date="2021" name="Nat. Commun.">
        <title>Genetic determinants of endophytism in the Arabidopsis root mycobiome.</title>
        <authorList>
            <person name="Mesny F."/>
            <person name="Miyauchi S."/>
            <person name="Thiergart T."/>
            <person name="Pickel B."/>
            <person name="Atanasova L."/>
            <person name="Karlsson M."/>
            <person name="Huettel B."/>
            <person name="Barry K.W."/>
            <person name="Haridas S."/>
            <person name="Chen C."/>
            <person name="Bauer D."/>
            <person name="Andreopoulos W."/>
            <person name="Pangilinan J."/>
            <person name="LaButti K."/>
            <person name="Riley R."/>
            <person name="Lipzen A."/>
            <person name="Clum A."/>
            <person name="Drula E."/>
            <person name="Henrissat B."/>
            <person name="Kohler A."/>
            <person name="Grigoriev I.V."/>
            <person name="Martin F.M."/>
            <person name="Hacquard S."/>
        </authorList>
    </citation>
    <scope>NUCLEOTIDE SEQUENCE [LARGE SCALE GENOMIC DNA]</scope>
    <source>
        <strain evidence="1 2">MPI-SDFR-AT-0079</strain>
    </source>
</reference>
<evidence type="ECO:0000313" key="1">
    <source>
        <dbReference type="EMBL" id="KAH6623634.1"/>
    </source>
</evidence>
<organism evidence="1 2">
    <name type="scientific">Chaetomium tenue</name>
    <dbReference type="NCBI Taxonomy" id="1854479"/>
    <lineage>
        <taxon>Eukaryota</taxon>
        <taxon>Fungi</taxon>
        <taxon>Dikarya</taxon>
        <taxon>Ascomycota</taxon>
        <taxon>Pezizomycotina</taxon>
        <taxon>Sordariomycetes</taxon>
        <taxon>Sordariomycetidae</taxon>
        <taxon>Sordariales</taxon>
        <taxon>Chaetomiaceae</taxon>
        <taxon>Chaetomium</taxon>
    </lineage>
</organism>
<protein>
    <submittedName>
        <fullName evidence="1">Cytochrome oxidase c subunit VIb-domain-containing protein</fullName>
    </submittedName>
</protein>
<sequence>MGLLPNLNLFGPASEADKRATEVRSGAVAPSRAERARCWEARDAYFACLDASGIVDAVKDDKKAAAACGAESGRFEKDCAAQWVTYFKKWRVQDIQKKARLKELEAQGASKMDVQSDFAARK</sequence>
<gene>
    <name evidence="1" type="ORF">F5144DRAFT_583903</name>
</gene>
<keyword evidence="2" id="KW-1185">Reference proteome</keyword>
<name>A0ACB7NZT4_9PEZI</name>
<comment type="caution">
    <text evidence="1">The sequence shown here is derived from an EMBL/GenBank/DDBJ whole genome shotgun (WGS) entry which is preliminary data.</text>
</comment>
<evidence type="ECO:0000313" key="2">
    <source>
        <dbReference type="Proteomes" id="UP000724584"/>
    </source>
</evidence>
<accession>A0ACB7NZT4</accession>
<proteinExistence type="predicted"/>
<dbReference type="Proteomes" id="UP000724584">
    <property type="component" value="Unassembled WGS sequence"/>
</dbReference>